<evidence type="ECO:0008006" key="3">
    <source>
        <dbReference type="Google" id="ProtNLM"/>
    </source>
</evidence>
<dbReference type="Proteomes" id="UP001160625">
    <property type="component" value="Unassembled WGS sequence"/>
</dbReference>
<sequence>MATAAISAGASILGGIAGGKGASKAAKIQAAAYQKGIDEQSREFGITQQNEAPYLSAGNSGLTAYLNLLGLGTGGATGQQSAIDQLKTSPLFTSLMSNGTDSILANAAATGGLRGGNTQDALSRLGTDTLSSVIQNQLSNYGSLINTGQAAVAGQATAGQNYANAVSNLYGQQGSAQATAAAAPYAAAQGIFNQLGGNSSGLAKAFGW</sequence>
<organism evidence="1 2">
    <name type="scientific">Sphingomonas oryzagri</name>
    <dbReference type="NCBI Taxonomy" id="3042314"/>
    <lineage>
        <taxon>Bacteria</taxon>
        <taxon>Pseudomonadati</taxon>
        <taxon>Pseudomonadota</taxon>
        <taxon>Alphaproteobacteria</taxon>
        <taxon>Sphingomonadales</taxon>
        <taxon>Sphingomonadaceae</taxon>
        <taxon>Sphingomonas</taxon>
    </lineage>
</organism>
<comment type="caution">
    <text evidence="1">The sequence shown here is derived from an EMBL/GenBank/DDBJ whole genome shotgun (WGS) entry which is preliminary data.</text>
</comment>
<proteinExistence type="predicted"/>
<name>A0ABT6N123_9SPHN</name>
<dbReference type="Pfam" id="PF25688">
    <property type="entry name" value="P22_gp7"/>
    <property type="match status" value="1"/>
</dbReference>
<reference evidence="1" key="1">
    <citation type="submission" date="2023-04" db="EMBL/GenBank/DDBJ databases">
        <title>Sphingomonas sp. MAHUQ-71 isolated from rice field.</title>
        <authorList>
            <person name="Huq M.A."/>
        </authorList>
    </citation>
    <scope>NUCLEOTIDE SEQUENCE</scope>
    <source>
        <strain evidence="1">MAHUQ-71</strain>
    </source>
</reference>
<dbReference type="EMBL" id="JARYGZ010000001">
    <property type="protein sequence ID" value="MDH7638960.1"/>
    <property type="molecule type" value="Genomic_DNA"/>
</dbReference>
<protein>
    <recommendedName>
        <fullName evidence="3">DNA transfer protein</fullName>
    </recommendedName>
</protein>
<keyword evidence="2" id="KW-1185">Reference proteome</keyword>
<dbReference type="InterPro" id="IPR057916">
    <property type="entry name" value="P22_gp7"/>
</dbReference>
<accession>A0ABT6N123</accession>
<dbReference type="RefSeq" id="WP_281044232.1">
    <property type="nucleotide sequence ID" value="NZ_JARYGZ010000001.1"/>
</dbReference>
<gene>
    <name evidence="1" type="ORF">QGN17_09480</name>
</gene>
<evidence type="ECO:0000313" key="2">
    <source>
        <dbReference type="Proteomes" id="UP001160625"/>
    </source>
</evidence>
<evidence type="ECO:0000313" key="1">
    <source>
        <dbReference type="EMBL" id="MDH7638960.1"/>
    </source>
</evidence>